<comment type="subcellular location">
    <subcellularLocation>
        <location evidence="1">Cell membrane</location>
        <topology evidence="1">Multi-pass membrane protein</topology>
    </subcellularLocation>
    <subcellularLocation>
        <location evidence="7">Membrane</location>
        <topology evidence="7">Multi-pass membrane protein</topology>
    </subcellularLocation>
</comment>
<feature type="region of interest" description="Disordered" evidence="8">
    <location>
        <begin position="342"/>
        <end position="403"/>
    </location>
</feature>
<evidence type="ECO:0000256" key="2">
    <source>
        <dbReference type="ARBA" id="ARBA00008789"/>
    </source>
</evidence>
<feature type="compositionally biased region" description="Basic and acidic residues" evidence="8">
    <location>
        <begin position="158"/>
        <end position="176"/>
    </location>
</feature>
<evidence type="ECO:0000313" key="10">
    <source>
        <dbReference type="Proteomes" id="UP000694843"/>
    </source>
</evidence>
<evidence type="ECO:0000256" key="5">
    <source>
        <dbReference type="ARBA" id="ARBA00022989"/>
    </source>
</evidence>
<evidence type="ECO:0000256" key="3">
    <source>
        <dbReference type="ARBA" id="ARBA00022475"/>
    </source>
</evidence>
<dbReference type="GO" id="GO:0005886">
    <property type="term" value="C:plasma membrane"/>
    <property type="evidence" value="ECO:0007669"/>
    <property type="project" value="UniProtKB-SubCell"/>
</dbReference>
<feature type="region of interest" description="Disordered" evidence="8">
    <location>
        <begin position="1533"/>
        <end position="1552"/>
    </location>
</feature>
<dbReference type="InterPro" id="IPR050895">
    <property type="entry name" value="XK-related_scramblase"/>
</dbReference>
<evidence type="ECO:0000256" key="1">
    <source>
        <dbReference type="ARBA" id="ARBA00004651"/>
    </source>
</evidence>
<accession>A0A979FNJ5</accession>
<name>A0A979FNJ5_HYAAZ</name>
<feature type="region of interest" description="Disordered" evidence="8">
    <location>
        <begin position="127"/>
        <end position="181"/>
    </location>
</feature>
<dbReference type="OrthoDB" id="6356248at2759"/>
<feature type="transmembrane region" description="Helical" evidence="7">
    <location>
        <begin position="608"/>
        <end position="630"/>
    </location>
</feature>
<dbReference type="Proteomes" id="UP000694843">
    <property type="component" value="Unplaced"/>
</dbReference>
<evidence type="ECO:0000256" key="6">
    <source>
        <dbReference type="ARBA" id="ARBA00023136"/>
    </source>
</evidence>
<comment type="similarity">
    <text evidence="2 7">Belongs to the XK family.</text>
</comment>
<gene>
    <name evidence="11" type="primary">LOC125178495</name>
</gene>
<feature type="transmembrane region" description="Helical" evidence="7">
    <location>
        <begin position="484"/>
        <end position="503"/>
    </location>
</feature>
<feature type="region of interest" description="Disordered" evidence="8">
    <location>
        <begin position="674"/>
        <end position="698"/>
    </location>
</feature>
<feature type="compositionally biased region" description="Polar residues" evidence="8">
    <location>
        <begin position="368"/>
        <end position="403"/>
    </location>
</feature>
<dbReference type="PANTHER" id="PTHR16024:SF6">
    <property type="entry name" value="XK-RELATED PROTEIN"/>
    <property type="match status" value="1"/>
</dbReference>
<feature type="compositionally biased region" description="Polar residues" evidence="8">
    <location>
        <begin position="69"/>
        <end position="104"/>
    </location>
</feature>
<keyword evidence="10" id="KW-1185">Reference proteome</keyword>
<feature type="compositionally biased region" description="Polar residues" evidence="8">
    <location>
        <begin position="1596"/>
        <end position="1615"/>
    </location>
</feature>
<feature type="signal peptide" evidence="9">
    <location>
        <begin position="1"/>
        <end position="23"/>
    </location>
</feature>
<evidence type="ECO:0000256" key="8">
    <source>
        <dbReference type="SAM" id="MobiDB-lite"/>
    </source>
</evidence>
<protein>
    <recommendedName>
        <fullName evidence="7">XK-related protein</fullName>
    </recommendedName>
</protein>
<dbReference type="KEGG" id="hazt:125178495"/>
<feature type="region of interest" description="Disordered" evidence="8">
    <location>
        <begin position="282"/>
        <end position="323"/>
    </location>
</feature>
<keyword evidence="9" id="KW-0732">Signal</keyword>
<evidence type="ECO:0000256" key="7">
    <source>
        <dbReference type="RuleBase" id="RU910716"/>
    </source>
</evidence>
<dbReference type="OMA" id="CGSEICI"/>
<evidence type="ECO:0000256" key="9">
    <source>
        <dbReference type="SAM" id="SignalP"/>
    </source>
</evidence>
<dbReference type="PANTHER" id="PTHR16024">
    <property type="entry name" value="XK-RELATED PROTEIN"/>
    <property type="match status" value="1"/>
</dbReference>
<feature type="region of interest" description="Disordered" evidence="8">
    <location>
        <begin position="731"/>
        <end position="751"/>
    </location>
</feature>
<feature type="region of interest" description="Disordered" evidence="8">
    <location>
        <begin position="1596"/>
        <end position="1632"/>
    </location>
</feature>
<keyword evidence="6 7" id="KW-0472">Membrane</keyword>
<reference evidence="11" key="1">
    <citation type="submission" date="2025-08" db="UniProtKB">
        <authorList>
            <consortium name="RefSeq"/>
        </authorList>
    </citation>
    <scope>IDENTIFICATION</scope>
    <source>
        <tissue evidence="11">Whole organism</tissue>
    </source>
</reference>
<feature type="transmembrane region" description="Helical" evidence="7">
    <location>
        <begin position="544"/>
        <end position="564"/>
    </location>
</feature>
<feature type="transmembrane region" description="Helical" evidence="7">
    <location>
        <begin position="510"/>
        <end position="532"/>
    </location>
</feature>
<feature type="compositionally biased region" description="Polar residues" evidence="8">
    <location>
        <begin position="141"/>
        <end position="156"/>
    </location>
</feature>
<feature type="region of interest" description="Disordered" evidence="8">
    <location>
        <begin position="66"/>
        <end position="105"/>
    </location>
</feature>
<evidence type="ECO:0000256" key="4">
    <source>
        <dbReference type="ARBA" id="ARBA00022692"/>
    </source>
</evidence>
<dbReference type="GeneID" id="125178495"/>
<dbReference type="Pfam" id="PF09815">
    <property type="entry name" value="XK-related"/>
    <property type="match status" value="1"/>
</dbReference>
<evidence type="ECO:0000313" key="11">
    <source>
        <dbReference type="RefSeq" id="XP_047738297.1"/>
    </source>
</evidence>
<proteinExistence type="inferred from homology"/>
<feature type="compositionally biased region" description="Polar residues" evidence="8">
    <location>
        <begin position="314"/>
        <end position="323"/>
    </location>
</feature>
<organism evidence="10 11">
    <name type="scientific">Hyalella azteca</name>
    <name type="common">Amphipod</name>
    <dbReference type="NCBI Taxonomy" id="294128"/>
    <lineage>
        <taxon>Eukaryota</taxon>
        <taxon>Metazoa</taxon>
        <taxon>Ecdysozoa</taxon>
        <taxon>Arthropoda</taxon>
        <taxon>Crustacea</taxon>
        <taxon>Multicrustacea</taxon>
        <taxon>Malacostraca</taxon>
        <taxon>Eumalacostraca</taxon>
        <taxon>Peracarida</taxon>
        <taxon>Amphipoda</taxon>
        <taxon>Senticaudata</taxon>
        <taxon>Talitrida</taxon>
        <taxon>Talitroidea</taxon>
        <taxon>Hyalellidae</taxon>
        <taxon>Hyalella</taxon>
    </lineage>
</organism>
<keyword evidence="3" id="KW-1003">Cell membrane</keyword>
<keyword evidence="4 7" id="KW-0812">Transmembrane</keyword>
<feature type="compositionally biased region" description="Polar residues" evidence="8">
    <location>
        <begin position="297"/>
        <end position="306"/>
    </location>
</feature>
<dbReference type="RefSeq" id="XP_047738297.1">
    <property type="nucleotide sequence ID" value="XM_047882341.1"/>
</dbReference>
<dbReference type="InterPro" id="IPR018629">
    <property type="entry name" value="XK-rel"/>
</dbReference>
<feature type="compositionally biased region" description="Polar residues" evidence="8">
    <location>
        <begin position="342"/>
        <end position="358"/>
    </location>
</feature>
<feature type="compositionally biased region" description="Basic and acidic residues" evidence="8">
    <location>
        <begin position="282"/>
        <end position="296"/>
    </location>
</feature>
<feature type="chain" id="PRO_5037892464" description="XK-related protein" evidence="9">
    <location>
        <begin position="24"/>
        <end position="1835"/>
    </location>
</feature>
<feature type="compositionally biased region" description="Low complexity" evidence="8">
    <location>
        <begin position="677"/>
        <end position="688"/>
    </location>
</feature>
<keyword evidence="5 7" id="KW-1133">Transmembrane helix</keyword>
<sequence length="1835" mass="202176">MSGLPASQLVGLVVTVCSAAVLAADLASDTVTCVLLFLAGRTSWAAVTAVWPLLAVVVTVILNGPTVPDTPSDSHVNANKKTSENSTRSSKNQASNLKQSQNEAINECKRIDARNGKTYQENFNNQQQLQQEHESGIEENVASNHQTSDNNGQEQFSDNDREEANDSDRGRPDDSGLARSAKQQRFIGGTLHRYISLFALQLRREAGEKHIAAAEHSAALVHLLQAALQSAPQLLLQLYGVLHLQHQQPYIIVCAVTSLTNLLWIVGNFAFYPSILPVRHSEDSVPKTGKSTDNRRISSGVQSDGLSSMREQKSTQNSLNVSNSLHPIRKDQDIFSNHTKVSNVQNNTENSIVNSEQKNFTEGEIKTSGGSSNRNSRICHSRSDSGLDNSYRGSQSLPKFLDSNNDHQNGSKFFSLPSNSGYQPMQLGSVCVSSGLLDVPLKPIKTHKFGSVITLKERSLMTSNSHNNVHCVNNKALRDSGNHLTATLVSAVAALSAVLLLAARLAALTVTALMIGPWLYMTACVHVTVMFVMVVSERPGFSDVLWRDVVMSLTTATAYCITVIPLSTKTTTWRKVVCFAILSLEDLSAVTAFFFLPGHYCAQYKLLVLLLVSVLSLVGLSLQLLSKIILRRQNKRRPRDLELGTCPPGGCLPGSCLSYPKVAATLALPEDTSDDFSGVSDSNYGSSSPAPSTDNNDGCVPLERQTGLLCSVQDLLANMSCLNEDLQLDESTGEGVHELEGNTRGTKWSSRRQDCVTESEDPNLRSTWKTQNETWNSKRPLSTVGNLSCQSRSTSSRMNGVSKFATVFHTRSFNRDCSSHAPVQTGSLSSVAFKTNADYENYPQGDFQCTEYKESGEIPAIATYSPSSLERSVTREFDDRIQVLQDATHDVSSLANSSSGSCCTTPGTGLLRQVSAAEGYRHNNQLQHRKNNSSSSILRAVDAEHDLISASETEMKLISIPQTSPSSLYSSLNNSESTECDTAIEMKQTSFHRPALCHVEYSTVRKLPSIRKSRNGKHDYENVYDDMRVEENSPEQNCLNALNENFANETGNCGSEICIQSAEEAERGRNCMMTDLSQACGTNHISSQSGNEKKCHQNHNLQAVPTSTKISALPLPLPPRTYIIRYPYQYFPLPAIKVPDVGNQSTNSSNHDYENLPPMNVNRGLFGVRHWKAYLDIEDRTHDYSTFKEKSKINSTASSSLTSDCSELKNVSSGRTRKSLVDDSESVLSRSLPDLSNLVLEACIEVPPEENQEIGNDKKALDKLPDNVRLISVLNTLRATKVLRTNSVDDLSNYETIWLDDIDETLKAEKQASDTSNNTEHSSLITTIGDVKTKGSLCNLYYSTMSDLSRRFYSETLLRQNSSRLQTSLCGVSRGAPMEVVHLGIMDRISSRSSVRSQRAQGLQGIAELVEPTDVNFDKKAADDLPKTPTPELNLDFDYKNINGFTAPQNLNTSVNINEGLENRPRRKLSMIREKFEGQRWTSLKSPLKFHSPAKAIQAGLRVFNRPRVHIITPSDEDEVETFGDKLKSPFKSKPKIVSTPPPTCVGKDDNNTYAKPFEDASNLTQLRSKKITPNSRLLTSSQSCFSSVSVAQETPLPNSVRSVQKTPKTSTPDNARNKKNNRCESSIDSSKCDSLVASAPKHSTPEGIAHHLPQLSAISGLSSVVESPELSRINSTYGPLPRTYSSARGVEGAMRRLPLSENVRRGGDRVDNYGRKISFNDTDRKSEVIPVNFNDCGIGKRSQLSRKDSHTMFKENNYDPQNITRVKASPHNNYLGFHGQQETSYSKMPMLYPRISEAYRDNNIFIAPLPVATYGINNQKSTLTPNSKIFDRKI</sequence>